<feature type="transmembrane region" description="Helical" evidence="10">
    <location>
        <begin position="181"/>
        <end position="200"/>
    </location>
</feature>
<evidence type="ECO:0000256" key="5">
    <source>
        <dbReference type="ARBA" id="ARBA00022824"/>
    </source>
</evidence>
<keyword evidence="9 10" id="KW-0472">Membrane</keyword>
<dbReference type="InParanoid" id="L2GNB8"/>
<organism evidence="11 12">
    <name type="scientific">Vittaforma corneae (strain ATCC 50505)</name>
    <name type="common">Microsporidian parasite</name>
    <name type="synonym">Nosema corneum</name>
    <dbReference type="NCBI Taxonomy" id="993615"/>
    <lineage>
        <taxon>Eukaryota</taxon>
        <taxon>Fungi</taxon>
        <taxon>Fungi incertae sedis</taxon>
        <taxon>Microsporidia</taxon>
        <taxon>Nosematidae</taxon>
        <taxon>Vittaforma</taxon>
    </lineage>
</organism>
<dbReference type="GO" id="GO:0016125">
    <property type="term" value="P:sterol metabolic process"/>
    <property type="evidence" value="ECO:0007669"/>
    <property type="project" value="UniProtKB-UniRule"/>
</dbReference>
<gene>
    <name evidence="11" type="ORF">VICG_01012</name>
</gene>
<evidence type="ECO:0000256" key="9">
    <source>
        <dbReference type="ARBA" id="ARBA00023136"/>
    </source>
</evidence>
<keyword evidence="5 10" id="KW-0256">Endoplasmic reticulum</keyword>
<dbReference type="Pfam" id="PF04161">
    <property type="entry name" value="Arv1"/>
    <property type="match status" value="1"/>
</dbReference>
<evidence type="ECO:0000256" key="6">
    <source>
        <dbReference type="ARBA" id="ARBA00022989"/>
    </source>
</evidence>
<comment type="function">
    <text evidence="10">Regulates also the sphingolipid metabolism.</text>
</comment>
<dbReference type="GeneID" id="19881724"/>
<comment type="subcellular location">
    <subcellularLocation>
        <location evidence="1 10">Endoplasmic reticulum membrane</location>
        <topology evidence="1 10">Multi-pass membrane protein</topology>
    </subcellularLocation>
    <subcellularLocation>
        <location evidence="10">Golgi apparatus membrane</location>
        <topology evidence="10">Multi-pass membrane protein</topology>
    </subcellularLocation>
</comment>
<dbReference type="GO" id="GO:0000139">
    <property type="term" value="C:Golgi membrane"/>
    <property type="evidence" value="ECO:0007669"/>
    <property type="project" value="UniProtKB-SubCell"/>
</dbReference>
<dbReference type="GO" id="GO:0032366">
    <property type="term" value="P:intracellular sterol transport"/>
    <property type="evidence" value="ECO:0007669"/>
    <property type="project" value="UniProtKB-UniRule"/>
</dbReference>
<dbReference type="RefSeq" id="XP_007604459.1">
    <property type="nucleotide sequence ID" value="XM_007604397.1"/>
</dbReference>
<keyword evidence="10" id="KW-0333">Golgi apparatus</keyword>
<keyword evidence="6 10" id="KW-1133">Transmembrane helix</keyword>
<dbReference type="OMA" id="MSTCVEC"/>
<comment type="function">
    <text evidence="10">Mediator of sterol homeostasis involved in sterol uptake, trafficking and distribution into membranes.</text>
</comment>
<dbReference type="Proteomes" id="UP000011082">
    <property type="component" value="Unassembled WGS sequence"/>
</dbReference>
<dbReference type="InterPro" id="IPR007290">
    <property type="entry name" value="Arv1"/>
</dbReference>
<dbReference type="GO" id="GO:0006665">
    <property type="term" value="P:sphingolipid metabolic process"/>
    <property type="evidence" value="ECO:0007669"/>
    <property type="project" value="UniProtKB-UniRule"/>
</dbReference>
<comment type="caution">
    <text evidence="10">Lacks conserved residue(s) required for the propagation of feature annotation.</text>
</comment>
<dbReference type="EMBL" id="JH370136">
    <property type="protein sequence ID" value="ELA41995.1"/>
    <property type="molecule type" value="Genomic_DNA"/>
</dbReference>
<sequence length="202" mass="23895">MFCVECRRRSVDSENKKIICTFCGKKIDKYTQANDTFKHIDCLLLKDQVFRHYLINHKITLDRFVCIYIWQLIPNILLHFSNVSISKMQIEELEVNLYFGNVLFQVTSQAFYTLLLYTLLGSVPFFKLLYSIHFSSFYNLFKIVFAVWEYKEIQFYAILEILNCCSNVCALKCFDEDHLKICSTVLISKIASYGILVYIFNR</sequence>
<keyword evidence="3 10" id="KW-0813">Transport</keyword>
<accession>L2GNB8</accession>
<dbReference type="HOGENOM" id="CLU_1250668_0_0_1"/>
<evidence type="ECO:0000256" key="10">
    <source>
        <dbReference type="RuleBase" id="RU368065"/>
    </source>
</evidence>
<comment type="similarity">
    <text evidence="2 10">Belongs to the ARV1 family.</text>
</comment>
<keyword evidence="12" id="KW-1185">Reference proteome</keyword>
<keyword evidence="10" id="KW-0746">Sphingolipid metabolism</keyword>
<evidence type="ECO:0000256" key="4">
    <source>
        <dbReference type="ARBA" id="ARBA00022692"/>
    </source>
</evidence>
<dbReference type="OrthoDB" id="2192830at2759"/>
<name>L2GNB8_VITCO</name>
<keyword evidence="7 10" id="KW-0445">Lipid transport</keyword>
<evidence type="ECO:0000256" key="3">
    <source>
        <dbReference type="ARBA" id="ARBA00022448"/>
    </source>
</evidence>
<dbReference type="GO" id="GO:0005789">
    <property type="term" value="C:endoplasmic reticulum membrane"/>
    <property type="evidence" value="ECO:0007669"/>
    <property type="project" value="UniProtKB-SubCell"/>
</dbReference>
<evidence type="ECO:0000256" key="8">
    <source>
        <dbReference type="ARBA" id="ARBA00023098"/>
    </source>
</evidence>
<evidence type="ECO:0000256" key="7">
    <source>
        <dbReference type="ARBA" id="ARBA00023055"/>
    </source>
</evidence>
<reference evidence="12" key="1">
    <citation type="submission" date="2011-05" db="EMBL/GenBank/DDBJ databases">
        <title>The genome sequence of Vittaforma corneae strain ATCC 50505.</title>
        <authorList>
            <consortium name="The Broad Institute Genome Sequencing Platform"/>
            <person name="Cuomo C."/>
            <person name="Didier E."/>
            <person name="Bowers L."/>
            <person name="Young S.K."/>
            <person name="Zeng Q."/>
            <person name="Gargeya S."/>
            <person name="Fitzgerald M."/>
            <person name="Haas B."/>
            <person name="Abouelleil A."/>
            <person name="Alvarado L."/>
            <person name="Arachchi H.M."/>
            <person name="Berlin A."/>
            <person name="Chapman S.B."/>
            <person name="Gearin G."/>
            <person name="Goldberg J."/>
            <person name="Griggs A."/>
            <person name="Gujja S."/>
            <person name="Hansen M."/>
            <person name="Heiman D."/>
            <person name="Howarth C."/>
            <person name="Larimer J."/>
            <person name="Lui A."/>
            <person name="MacDonald P.J.P."/>
            <person name="McCowen C."/>
            <person name="Montmayeur A."/>
            <person name="Murphy C."/>
            <person name="Neiman D."/>
            <person name="Pearson M."/>
            <person name="Priest M."/>
            <person name="Roberts A."/>
            <person name="Saif S."/>
            <person name="Shea T."/>
            <person name="Sisk P."/>
            <person name="Stolte C."/>
            <person name="Sykes S."/>
            <person name="Wortman J."/>
            <person name="Nusbaum C."/>
            <person name="Birren B."/>
        </authorList>
    </citation>
    <scope>NUCLEOTIDE SEQUENCE [LARGE SCALE GENOMIC DNA]</scope>
    <source>
        <strain evidence="12">ATCC 50505</strain>
    </source>
</reference>
<dbReference type="VEuPathDB" id="MicrosporidiaDB:VICG_01012"/>
<evidence type="ECO:0000313" key="11">
    <source>
        <dbReference type="EMBL" id="ELA41995.1"/>
    </source>
</evidence>
<keyword evidence="4 10" id="KW-0812">Transmembrane</keyword>
<evidence type="ECO:0000256" key="2">
    <source>
        <dbReference type="ARBA" id="ARBA00009187"/>
    </source>
</evidence>
<dbReference type="AlphaFoldDB" id="L2GNB8"/>
<keyword evidence="8 10" id="KW-0443">Lipid metabolism</keyword>
<protein>
    <recommendedName>
        <fullName evidence="10">Protein ARV</fullName>
    </recommendedName>
</protein>
<dbReference type="STRING" id="993615.L2GNB8"/>
<evidence type="ECO:0000256" key="1">
    <source>
        <dbReference type="ARBA" id="ARBA00004477"/>
    </source>
</evidence>
<dbReference type="GO" id="GO:0097036">
    <property type="term" value="P:regulation of plasma membrane sterol distribution"/>
    <property type="evidence" value="ECO:0007669"/>
    <property type="project" value="UniProtKB-UniRule"/>
</dbReference>
<dbReference type="FunCoup" id="L2GNB8">
    <property type="interactions" value="78"/>
</dbReference>
<proteinExistence type="inferred from homology"/>
<evidence type="ECO:0000313" key="12">
    <source>
        <dbReference type="Proteomes" id="UP000011082"/>
    </source>
</evidence>